<feature type="coiled-coil region" evidence="1">
    <location>
        <begin position="50"/>
        <end position="77"/>
    </location>
</feature>
<dbReference type="Proteomes" id="UP001054902">
    <property type="component" value="Unassembled WGS sequence"/>
</dbReference>
<keyword evidence="1" id="KW-0175">Coiled coil</keyword>
<dbReference type="AlphaFoldDB" id="A0AAD3CEN9"/>
<sequence>MLSFSKLLLLAALLVSTGAFTVPARSNALQINSHTCYSLLQMASNKEEDLEKTIQIIMDAKTQVKEVQKKVIESQKKKSKREKVKKFLKKIIGKK</sequence>
<proteinExistence type="predicted"/>
<organism evidence="3 4">
    <name type="scientific">Chaetoceros tenuissimus</name>
    <dbReference type="NCBI Taxonomy" id="426638"/>
    <lineage>
        <taxon>Eukaryota</taxon>
        <taxon>Sar</taxon>
        <taxon>Stramenopiles</taxon>
        <taxon>Ochrophyta</taxon>
        <taxon>Bacillariophyta</taxon>
        <taxon>Coscinodiscophyceae</taxon>
        <taxon>Chaetocerotophycidae</taxon>
        <taxon>Chaetocerotales</taxon>
        <taxon>Chaetocerotaceae</taxon>
        <taxon>Chaetoceros</taxon>
    </lineage>
</organism>
<dbReference type="EMBL" id="BLLK01000014">
    <property type="protein sequence ID" value="GFH43705.1"/>
    <property type="molecule type" value="Genomic_DNA"/>
</dbReference>
<protein>
    <submittedName>
        <fullName evidence="3">Uncharacterized protein</fullName>
    </submittedName>
</protein>
<gene>
    <name evidence="3" type="ORF">CTEN210_00178</name>
</gene>
<feature type="signal peptide" evidence="2">
    <location>
        <begin position="1"/>
        <end position="19"/>
    </location>
</feature>
<comment type="caution">
    <text evidence="3">The sequence shown here is derived from an EMBL/GenBank/DDBJ whole genome shotgun (WGS) entry which is preliminary data.</text>
</comment>
<evidence type="ECO:0000313" key="4">
    <source>
        <dbReference type="Proteomes" id="UP001054902"/>
    </source>
</evidence>
<evidence type="ECO:0000256" key="1">
    <source>
        <dbReference type="SAM" id="Coils"/>
    </source>
</evidence>
<keyword evidence="2" id="KW-0732">Signal</keyword>
<keyword evidence="4" id="KW-1185">Reference proteome</keyword>
<name>A0AAD3CEN9_9STRA</name>
<evidence type="ECO:0000256" key="2">
    <source>
        <dbReference type="SAM" id="SignalP"/>
    </source>
</evidence>
<accession>A0AAD3CEN9</accession>
<reference evidence="3 4" key="1">
    <citation type="journal article" date="2021" name="Sci. Rep.">
        <title>The genome of the diatom Chaetoceros tenuissimus carries an ancient integrated fragment of an extant virus.</title>
        <authorList>
            <person name="Hongo Y."/>
            <person name="Kimura K."/>
            <person name="Takaki Y."/>
            <person name="Yoshida Y."/>
            <person name="Baba S."/>
            <person name="Kobayashi G."/>
            <person name="Nagasaki K."/>
            <person name="Hano T."/>
            <person name="Tomaru Y."/>
        </authorList>
    </citation>
    <scope>NUCLEOTIDE SEQUENCE [LARGE SCALE GENOMIC DNA]</scope>
    <source>
        <strain evidence="3 4">NIES-3715</strain>
    </source>
</reference>
<feature type="chain" id="PRO_5042288732" evidence="2">
    <location>
        <begin position="20"/>
        <end position="95"/>
    </location>
</feature>
<evidence type="ECO:0000313" key="3">
    <source>
        <dbReference type="EMBL" id="GFH43705.1"/>
    </source>
</evidence>